<feature type="region of interest" description="Disordered" evidence="1">
    <location>
        <begin position="678"/>
        <end position="785"/>
    </location>
</feature>
<feature type="compositionally biased region" description="Polar residues" evidence="1">
    <location>
        <begin position="710"/>
        <end position="741"/>
    </location>
</feature>
<reference evidence="3" key="1">
    <citation type="journal article" date="2018" name="DNA Res.">
        <title>Multiple hybrid de novo genome assembly of finger millet, an orphan allotetraploid crop.</title>
        <authorList>
            <person name="Hatakeyama M."/>
            <person name="Aluri S."/>
            <person name="Balachadran M.T."/>
            <person name="Sivarajan S.R."/>
            <person name="Patrignani A."/>
            <person name="Gruter S."/>
            <person name="Poveda L."/>
            <person name="Shimizu-Inatsugi R."/>
            <person name="Baeten J."/>
            <person name="Francoijs K.J."/>
            <person name="Nataraja K.N."/>
            <person name="Reddy Y.A.N."/>
            <person name="Phadnis S."/>
            <person name="Ravikumar R.L."/>
            <person name="Schlapbach R."/>
            <person name="Sreeman S.M."/>
            <person name="Shimizu K.K."/>
        </authorList>
    </citation>
    <scope>NUCLEOTIDE SEQUENCE</scope>
</reference>
<feature type="compositionally biased region" description="Polar residues" evidence="1">
    <location>
        <begin position="354"/>
        <end position="364"/>
    </location>
</feature>
<dbReference type="EMBL" id="BQKI01000071">
    <property type="protein sequence ID" value="GJN14365.1"/>
    <property type="molecule type" value="Genomic_DNA"/>
</dbReference>
<gene>
    <name evidence="3" type="primary">gb01186</name>
    <name evidence="3" type="ORF">PR202_gb01186</name>
</gene>
<reference evidence="3" key="2">
    <citation type="submission" date="2021-12" db="EMBL/GenBank/DDBJ databases">
        <title>Resequencing data analysis of finger millet.</title>
        <authorList>
            <person name="Hatakeyama M."/>
            <person name="Aluri S."/>
            <person name="Balachadran M.T."/>
            <person name="Sivarajan S.R."/>
            <person name="Poveda L."/>
            <person name="Shimizu-Inatsugi R."/>
            <person name="Schlapbach R."/>
            <person name="Sreeman S.M."/>
            <person name="Shimizu K.K."/>
        </authorList>
    </citation>
    <scope>NUCLEOTIDE SEQUENCE</scope>
</reference>
<feature type="region of interest" description="Disordered" evidence="1">
    <location>
        <begin position="1"/>
        <end position="86"/>
    </location>
</feature>
<dbReference type="InterPro" id="IPR012417">
    <property type="entry name" value="CaM-bd_dom_pln"/>
</dbReference>
<dbReference type="AlphaFoldDB" id="A0AAV5DWT1"/>
<accession>A0AAV5DWT1</accession>
<proteinExistence type="predicted"/>
<evidence type="ECO:0000256" key="1">
    <source>
        <dbReference type="SAM" id="MobiDB-lite"/>
    </source>
</evidence>
<feature type="compositionally biased region" description="Basic and acidic residues" evidence="1">
    <location>
        <begin position="686"/>
        <end position="707"/>
    </location>
</feature>
<feature type="region of interest" description="Disordered" evidence="1">
    <location>
        <begin position="806"/>
        <end position="840"/>
    </location>
</feature>
<feature type="domain" description="Calmodulin-binding" evidence="2">
    <location>
        <begin position="927"/>
        <end position="1036"/>
    </location>
</feature>
<organism evidence="3 4">
    <name type="scientific">Eleusine coracana subsp. coracana</name>
    <dbReference type="NCBI Taxonomy" id="191504"/>
    <lineage>
        <taxon>Eukaryota</taxon>
        <taxon>Viridiplantae</taxon>
        <taxon>Streptophyta</taxon>
        <taxon>Embryophyta</taxon>
        <taxon>Tracheophyta</taxon>
        <taxon>Spermatophyta</taxon>
        <taxon>Magnoliopsida</taxon>
        <taxon>Liliopsida</taxon>
        <taxon>Poales</taxon>
        <taxon>Poaceae</taxon>
        <taxon>PACMAD clade</taxon>
        <taxon>Chloridoideae</taxon>
        <taxon>Cynodonteae</taxon>
        <taxon>Eleusininae</taxon>
        <taxon>Eleusine</taxon>
    </lineage>
</organism>
<evidence type="ECO:0000313" key="3">
    <source>
        <dbReference type="EMBL" id="GJN14365.1"/>
    </source>
</evidence>
<sequence>MVRSKDVPKKPRDSLLTPPSKLRGAGFPDEGCRPSNRGGAAMSPAPASVPNYMRGTSSSDAKGGPRRRGARLAATAAPASASPALRRRTAAVRVLPRGKVLFPEPEAAPGSAGPSLDRATCSSTLKGARFPDALDLAPGATDAVGPAAMRVCPYTYCSLNGHAHAPAVPLRSFLASRRRLIKTQQSMKLKGVSAFRKKSGDKNLGGGGTVSAAAKIAPLIDEEAVGDFFVEVYTGPRVSSDMSCSDMSVDEMDDATVRKMEFLVFDRCGAEEDSVEKGEDLVFCGGGERDGRLGEKQGACGDSSSVCSDAVISRDFIEELPWMRYHGSEYDSLDDGISEEQRLRDAEIDRAQISEVQEGNSNERTSGRLGDEREQKPAEELEANDEENISSSVLGSEIAGEQEGVACRVEACEELDERDQNNIVDALCHGEPFAGQGEEKFSDAVDESEIPDQEVAGTVGSSICEESCIAETLADQEGKDDESSMKSDDEWITPDLGSEMEISEDTISNEGCGEDFSEEVTSKAVLAEDVFEQHDSVTDENLVSDVFEQDGNPENPQSNAQKELGITTSEVGPASEGSDIVYNIVDSMKDAQKEMVATELEESGTANESNPDNISSYFDAGARMEPKITTCMPNDASVESDVSLGIDGNAEYVTDGAMGPEITRCKLEDAYEEARIDQETVEDDDSVRVRDDAQKDDSDMTEFKLEDASNDTLTIQEAEQSDSSANISSDAQSESNHTTNELAPGISEDTENESKLTTCQSEDVSVESGISKESDHDGYSVDGSQNESVFMTSESEGAQEISHLVKEDEGKGNNADSEKKLENTACESGGASERPAMSQEADGHVNIIDSSDSAQKDMTIQKLDASEDIQTAEESSQLFNVEIPDPKNDCTAEGLEPQSMATEVTGMATEITDAKEPSVDDICDAFNGMNLKGDVYFDLDESPTCPMNKLIISRRRRTPEEEEYMRGFNPRAPNFLPLELDPDAEKVDLRHQMVDERKNAEEWMIDYALRRAVTNLAPARKKKVELLVQAFETVLPHGEDDKKSMTPPRPVQACN</sequence>
<feature type="region of interest" description="Disordered" evidence="1">
    <location>
        <begin position="473"/>
        <end position="492"/>
    </location>
</feature>
<dbReference type="Proteomes" id="UP001054889">
    <property type="component" value="Unassembled WGS sequence"/>
</dbReference>
<comment type="caution">
    <text evidence="3">The sequence shown here is derived from an EMBL/GenBank/DDBJ whole genome shotgun (WGS) entry which is preliminary data.</text>
</comment>
<feature type="compositionally biased region" description="Basic and acidic residues" evidence="1">
    <location>
        <begin position="365"/>
        <end position="379"/>
    </location>
</feature>
<feature type="compositionally biased region" description="Basic and acidic residues" evidence="1">
    <location>
        <begin position="806"/>
        <end position="822"/>
    </location>
</feature>
<name>A0AAV5DWT1_ELECO</name>
<evidence type="ECO:0000259" key="2">
    <source>
        <dbReference type="SMART" id="SM01054"/>
    </source>
</evidence>
<feature type="region of interest" description="Disordered" evidence="1">
    <location>
        <begin position="351"/>
        <end position="388"/>
    </location>
</feature>
<evidence type="ECO:0000313" key="4">
    <source>
        <dbReference type="Proteomes" id="UP001054889"/>
    </source>
</evidence>
<feature type="compositionally biased region" description="Basic and acidic residues" evidence="1">
    <location>
        <begin position="1"/>
        <end position="13"/>
    </location>
</feature>
<protein>
    <recommendedName>
        <fullName evidence="2">Calmodulin-binding domain-containing protein</fullName>
    </recommendedName>
</protein>
<dbReference type="SMART" id="SM01054">
    <property type="entry name" value="CaM_binding"/>
    <property type="match status" value="1"/>
</dbReference>
<dbReference type="PANTHER" id="PTHR33923:SF13">
    <property type="entry name" value="PLANT CALMODULIN-BINDING PROTEIN-RELATED"/>
    <property type="match status" value="1"/>
</dbReference>
<dbReference type="GO" id="GO:0005516">
    <property type="term" value="F:calmodulin binding"/>
    <property type="evidence" value="ECO:0007669"/>
    <property type="project" value="InterPro"/>
</dbReference>
<feature type="compositionally biased region" description="Basic and acidic residues" evidence="1">
    <location>
        <begin position="770"/>
        <end position="779"/>
    </location>
</feature>
<dbReference type="InterPro" id="IPR044681">
    <property type="entry name" value="PICBP-like"/>
</dbReference>
<dbReference type="Pfam" id="PF07839">
    <property type="entry name" value="CaM_binding"/>
    <property type="match status" value="1"/>
</dbReference>
<dbReference type="PANTHER" id="PTHR33923">
    <property type="entry name" value="CALMODULIN-BINDING PROTEIN-RELATED"/>
    <property type="match status" value="1"/>
</dbReference>
<keyword evidence="4" id="KW-1185">Reference proteome</keyword>
<feature type="compositionally biased region" description="Low complexity" evidence="1">
    <location>
        <begin position="71"/>
        <end position="84"/>
    </location>
</feature>